<protein>
    <submittedName>
        <fullName evidence="7">RNase adapter RapZ</fullName>
    </submittedName>
</protein>
<dbReference type="InterPro" id="IPR027417">
    <property type="entry name" value="P-loop_NTPase"/>
</dbReference>
<keyword evidence="1 4" id="KW-0547">Nucleotide-binding</keyword>
<dbReference type="PIRSF" id="PIRSF005052">
    <property type="entry name" value="P-loopkin"/>
    <property type="match status" value="1"/>
</dbReference>
<gene>
    <name evidence="7" type="ORF">CKW00_04140</name>
</gene>
<feature type="binding site" evidence="4">
    <location>
        <begin position="66"/>
        <end position="69"/>
    </location>
    <ligand>
        <name>GTP</name>
        <dbReference type="ChEBI" id="CHEBI:37565"/>
    </ligand>
</feature>
<dbReference type="RefSeq" id="WP_095821521.1">
    <property type="nucleotide sequence ID" value="NZ_NSGH01000005.1"/>
</dbReference>
<feature type="domain" description="RapZ C-terminal" evidence="6">
    <location>
        <begin position="171"/>
        <end position="289"/>
    </location>
</feature>
<dbReference type="SUPFAM" id="SSF52540">
    <property type="entry name" value="P-loop containing nucleoside triphosphate hydrolases"/>
    <property type="match status" value="1"/>
</dbReference>
<keyword evidence="8" id="KW-1185">Reference proteome</keyword>
<evidence type="ECO:0000313" key="8">
    <source>
        <dbReference type="Proteomes" id="UP000217561"/>
    </source>
</evidence>
<dbReference type="NCBIfam" id="NF003828">
    <property type="entry name" value="PRK05416.1"/>
    <property type="match status" value="1"/>
</dbReference>
<feature type="domain" description="RapZ-like N-terminal" evidence="5">
    <location>
        <begin position="9"/>
        <end position="164"/>
    </location>
</feature>
<dbReference type="EMBL" id="NSGH01000005">
    <property type="protein sequence ID" value="PBB06227.1"/>
    <property type="molecule type" value="Genomic_DNA"/>
</dbReference>
<evidence type="ECO:0000259" key="5">
    <source>
        <dbReference type="Pfam" id="PF03668"/>
    </source>
</evidence>
<accession>A0ABX4HTQ4</accession>
<dbReference type="InterPro" id="IPR053930">
    <property type="entry name" value="RapZ-like_N"/>
</dbReference>
<dbReference type="Pfam" id="PF22740">
    <property type="entry name" value="PapZ_C"/>
    <property type="match status" value="1"/>
</dbReference>
<evidence type="ECO:0000313" key="7">
    <source>
        <dbReference type="EMBL" id="PBB06227.1"/>
    </source>
</evidence>
<dbReference type="PANTHER" id="PTHR30448:SF0">
    <property type="entry name" value="RNASE ADAPTER PROTEIN RAPZ"/>
    <property type="match status" value="1"/>
</dbReference>
<keyword evidence="2 4" id="KW-0067">ATP-binding</keyword>
<evidence type="ECO:0000256" key="4">
    <source>
        <dbReference type="HAMAP-Rule" id="MF_00636"/>
    </source>
</evidence>
<sequence length="295" mass="33839">MDPQAYKAKLVIITGMSGAGKTVAVQSFEDLGYFCVDNLPPALLPKFLELMKDPSNNIQNVALVMDLRGREFFDSLIESLDALSQEEWVEDHILFLDAEDQELVSRYKETRRSHPLEPKGLPLEGIKKEREMLDELRGRAQTIFNTTDLKPKALRGDILQTFKEKEQQVFSVQMVSFGFKHGVPIDADLMFDVRFLPNPHYVETMRPKTGLDDEVVQYVFKWAETKQFLDKLKDLLAFMLPRYRKEGKSQIVVAIGCTGGQHRSVAIAEFLAQHFGEDFLTKVTHRDIEKRKELS</sequence>
<feature type="binding site" evidence="4">
    <location>
        <begin position="15"/>
        <end position="22"/>
    </location>
    <ligand>
        <name>ATP</name>
        <dbReference type="ChEBI" id="CHEBI:30616"/>
    </ligand>
</feature>
<comment type="caution">
    <text evidence="7">The sequence shown here is derived from an EMBL/GenBank/DDBJ whole genome shotgun (WGS) entry which is preliminary data.</text>
</comment>
<evidence type="ECO:0000259" key="6">
    <source>
        <dbReference type="Pfam" id="PF22740"/>
    </source>
</evidence>
<keyword evidence="3 4" id="KW-0342">GTP-binding</keyword>
<organism evidence="7 8">
    <name type="scientific">Salimicrobium humidisoli</name>
    <dbReference type="NCBI Taxonomy" id="2029857"/>
    <lineage>
        <taxon>Bacteria</taxon>
        <taxon>Bacillati</taxon>
        <taxon>Bacillota</taxon>
        <taxon>Bacilli</taxon>
        <taxon>Bacillales</taxon>
        <taxon>Bacillaceae</taxon>
        <taxon>Salimicrobium</taxon>
    </lineage>
</organism>
<evidence type="ECO:0000256" key="2">
    <source>
        <dbReference type="ARBA" id="ARBA00022840"/>
    </source>
</evidence>
<reference evidence="7 8" key="1">
    <citation type="submission" date="2017-08" db="EMBL/GenBank/DDBJ databases">
        <title>Salimicrobium alkalisoli sp. nov., isolated from saline alkaline soil.</title>
        <authorList>
            <person name="Zhang G."/>
            <person name="Xiong Q."/>
        </authorList>
    </citation>
    <scope>NUCLEOTIDE SEQUENCE [LARGE SCALE GENOMIC DNA]</scope>
    <source>
        <strain evidence="7 8">WN024</strain>
    </source>
</reference>
<dbReference type="Proteomes" id="UP000217561">
    <property type="component" value="Unassembled WGS sequence"/>
</dbReference>
<proteinExistence type="inferred from homology"/>
<dbReference type="PANTHER" id="PTHR30448">
    <property type="entry name" value="RNASE ADAPTER PROTEIN RAPZ"/>
    <property type="match status" value="1"/>
</dbReference>
<dbReference type="InterPro" id="IPR053931">
    <property type="entry name" value="RapZ_C"/>
</dbReference>
<dbReference type="HAMAP" id="MF_00636">
    <property type="entry name" value="RapZ_like"/>
    <property type="match status" value="1"/>
</dbReference>
<evidence type="ECO:0000256" key="3">
    <source>
        <dbReference type="ARBA" id="ARBA00023134"/>
    </source>
</evidence>
<dbReference type="InterPro" id="IPR005337">
    <property type="entry name" value="RapZ-like"/>
</dbReference>
<dbReference type="Pfam" id="PF03668">
    <property type="entry name" value="RapZ-like_N"/>
    <property type="match status" value="1"/>
</dbReference>
<name>A0ABX4HTQ4_9BACI</name>
<evidence type="ECO:0000256" key="1">
    <source>
        <dbReference type="ARBA" id="ARBA00022741"/>
    </source>
</evidence>